<comment type="caution">
    <text evidence="2">The sequence shown here is derived from an EMBL/GenBank/DDBJ whole genome shotgun (WGS) entry which is preliminary data.</text>
</comment>
<sequence length="105" mass="11773">MHTNKTPLIATSNSRNTQTLERKLRSSSNTSASSTKHTTQAEQVEGIISINHVMTTLLSFREDFSTYIKAQSETQAKQFNNFRNDLKGLSGLVAELKNENSELRV</sequence>
<feature type="compositionally biased region" description="Polar residues" evidence="1">
    <location>
        <begin position="1"/>
        <end position="19"/>
    </location>
</feature>
<evidence type="ECO:0000313" key="2">
    <source>
        <dbReference type="EMBL" id="CAI6359292.1"/>
    </source>
</evidence>
<reference evidence="2 3" key="1">
    <citation type="submission" date="2023-01" db="EMBL/GenBank/DDBJ databases">
        <authorList>
            <person name="Whitehead M."/>
        </authorList>
    </citation>
    <scope>NUCLEOTIDE SEQUENCE [LARGE SCALE GENOMIC DNA]</scope>
</reference>
<name>A0AAV0WUV3_9HEMI</name>
<evidence type="ECO:0000313" key="3">
    <source>
        <dbReference type="Proteomes" id="UP001160148"/>
    </source>
</evidence>
<protein>
    <submittedName>
        <fullName evidence="2">Uncharacterized protein</fullName>
    </submittedName>
</protein>
<dbReference type="AlphaFoldDB" id="A0AAV0WUV3"/>
<feature type="compositionally biased region" description="Low complexity" evidence="1">
    <location>
        <begin position="26"/>
        <end position="38"/>
    </location>
</feature>
<keyword evidence="3" id="KW-1185">Reference proteome</keyword>
<organism evidence="2 3">
    <name type="scientific">Macrosiphum euphorbiae</name>
    <name type="common">potato aphid</name>
    <dbReference type="NCBI Taxonomy" id="13131"/>
    <lineage>
        <taxon>Eukaryota</taxon>
        <taxon>Metazoa</taxon>
        <taxon>Ecdysozoa</taxon>
        <taxon>Arthropoda</taxon>
        <taxon>Hexapoda</taxon>
        <taxon>Insecta</taxon>
        <taxon>Pterygota</taxon>
        <taxon>Neoptera</taxon>
        <taxon>Paraneoptera</taxon>
        <taxon>Hemiptera</taxon>
        <taxon>Sternorrhyncha</taxon>
        <taxon>Aphidomorpha</taxon>
        <taxon>Aphidoidea</taxon>
        <taxon>Aphididae</taxon>
        <taxon>Macrosiphini</taxon>
        <taxon>Macrosiphum</taxon>
    </lineage>
</organism>
<feature type="region of interest" description="Disordered" evidence="1">
    <location>
        <begin position="1"/>
        <end position="41"/>
    </location>
</feature>
<evidence type="ECO:0000256" key="1">
    <source>
        <dbReference type="SAM" id="MobiDB-lite"/>
    </source>
</evidence>
<gene>
    <name evidence="2" type="ORF">MEUPH1_LOCUS14717</name>
</gene>
<dbReference type="Proteomes" id="UP001160148">
    <property type="component" value="Unassembled WGS sequence"/>
</dbReference>
<proteinExistence type="predicted"/>
<accession>A0AAV0WUV3</accession>
<dbReference type="EMBL" id="CARXXK010000002">
    <property type="protein sequence ID" value="CAI6359292.1"/>
    <property type="molecule type" value="Genomic_DNA"/>
</dbReference>